<dbReference type="PANTHER" id="PTHR42964">
    <property type="entry name" value="ENOYL-COA HYDRATASE"/>
    <property type="match status" value="1"/>
</dbReference>
<reference evidence="3 4" key="1">
    <citation type="submission" date="2021-08" db="EMBL/GenBank/DDBJ databases">
        <title>WGS of actinomycetes from Thailand.</title>
        <authorList>
            <person name="Thawai C."/>
        </authorList>
    </citation>
    <scope>NUCLEOTIDE SEQUENCE [LARGE SCALE GENOMIC DNA]</scope>
    <source>
        <strain evidence="3 4">PLK6-54</strain>
    </source>
</reference>
<keyword evidence="4" id="KW-1185">Reference proteome</keyword>
<gene>
    <name evidence="3" type="ORF">K7862_25030</name>
</gene>
<dbReference type="InterPro" id="IPR001753">
    <property type="entry name" value="Enoyl-CoA_hydra/iso"/>
</dbReference>
<accession>A0ABS7QEM9</accession>
<dbReference type="PROSITE" id="PS00166">
    <property type="entry name" value="ENOYL_COA_HYDRATASE"/>
    <property type="match status" value="1"/>
</dbReference>
<evidence type="ECO:0000256" key="2">
    <source>
        <dbReference type="RuleBase" id="RU003707"/>
    </source>
</evidence>
<name>A0ABS7QEM9_9ACTN</name>
<dbReference type="Gene3D" id="3.90.226.10">
    <property type="entry name" value="2-enoyl-CoA Hydratase, Chain A, domain 1"/>
    <property type="match status" value="1"/>
</dbReference>
<dbReference type="Proteomes" id="UP000778578">
    <property type="component" value="Unassembled WGS sequence"/>
</dbReference>
<organism evidence="3 4">
    <name type="scientific">Actinacidiphila acidipaludis</name>
    <dbReference type="NCBI Taxonomy" id="2873382"/>
    <lineage>
        <taxon>Bacteria</taxon>
        <taxon>Bacillati</taxon>
        <taxon>Actinomycetota</taxon>
        <taxon>Actinomycetes</taxon>
        <taxon>Kitasatosporales</taxon>
        <taxon>Streptomycetaceae</taxon>
        <taxon>Actinacidiphila</taxon>
    </lineage>
</organism>
<comment type="similarity">
    <text evidence="1 2">Belongs to the enoyl-CoA hydratase/isomerase family.</text>
</comment>
<comment type="caution">
    <text evidence="3">The sequence shown here is derived from an EMBL/GenBank/DDBJ whole genome shotgun (WGS) entry which is preliminary data.</text>
</comment>
<dbReference type="InterPro" id="IPR051683">
    <property type="entry name" value="Enoyl-CoA_Hydratase/Isomerase"/>
</dbReference>
<protein>
    <submittedName>
        <fullName evidence="3">Enoyl-CoA hydratase/isomerase family protein</fullName>
    </submittedName>
</protein>
<evidence type="ECO:0000313" key="4">
    <source>
        <dbReference type="Proteomes" id="UP000778578"/>
    </source>
</evidence>
<dbReference type="PANTHER" id="PTHR42964:SF1">
    <property type="entry name" value="POLYKETIDE BIOSYNTHESIS ENOYL-COA HYDRATASE PKSH-RELATED"/>
    <property type="match status" value="1"/>
</dbReference>
<dbReference type="InterPro" id="IPR018376">
    <property type="entry name" value="Enoyl-CoA_hyd/isom_CS"/>
</dbReference>
<dbReference type="SUPFAM" id="SSF52096">
    <property type="entry name" value="ClpP/crotonase"/>
    <property type="match status" value="1"/>
</dbReference>
<dbReference type="CDD" id="cd06558">
    <property type="entry name" value="crotonase-like"/>
    <property type="match status" value="1"/>
</dbReference>
<dbReference type="Pfam" id="PF00378">
    <property type="entry name" value="ECH_1"/>
    <property type="match status" value="1"/>
</dbReference>
<evidence type="ECO:0000313" key="3">
    <source>
        <dbReference type="EMBL" id="MBY8880875.1"/>
    </source>
</evidence>
<dbReference type="InterPro" id="IPR029045">
    <property type="entry name" value="ClpP/crotonase-like_dom_sf"/>
</dbReference>
<dbReference type="EMBL" id="JAINZZ010000038">
    <property type="protein sequence ID" value="MBY8880875.1"/>
    <property type="molecule type" value="Genomic_DNA"/>
</dbReference>
<evidence type="ECO:0000256" key="1">
    <source>
        <dbReference type="ARBA" id="ARBA00005254"/>
    </source>
</evidence>
<proteinExistence type="inferred from homology"/>
<sequence>MYDCKTLLVRLDEKKVLHVTLDAPDTGNALDDAMLDELLAVLHAVRLPDVRAVVLSGAGDDFCRGADRDEMRETLGSDPSGAGTTALIDKARRVCEALETLPVPTIARLHGRVIGAGLVLAVNCDLRIAADTTSFWMPELMVRLVPAWAGGLGRLIELAGEAAIVELLLTGTEFSALTARKLNLVQRVEVVQEIDRAITEKWLTPVLRRKPQAVALTKRLIVANRRTRAGAGTSLLDAYLLTEQLRGISGQGSD</sequence>